<protein>
    <recommendedName>
        <fullName evidence="3">Schlafen AlbA-2 domain-containing protein</fullName>
    </recommendedName>
</protein>
<organism evidence="1 2">
    <name type="scientific">Chiloscyllium punctatum</name>
    <name type="common">Brownbanded bambooshark</name>
    <name type="synonym">Hemiscyllium punctatum</name>
    <dbReference type="NCBI Taxonomy" id="137246"/>
    <lineage>
        <taxon>Eukaryota</taxon>
        <taxon>Metazoa</taxon>
        <taxon>Chordata</taxon>
        <taxon>Craniata</taxon>
        <taxon>Vertebrata</taxon>
        <taxon>Chondrichthyes</taxon>
        <taxon>Elasmobranchii</taxon>
        <taxon>Galeomorphii</taxon>
        <taxon>Galeoidea</taxon>
        <taxon>Orectolobiformes</taxon>
        <taxon>Hemiscylliidae</taxon>
        <taxon>Chiloscyllium</taxon>
    </lineage>
</organism>
<dbReference type="OMA" id="RMSHINA"/>
<dbReference type="PANTHER" id="PTHR16155">
    <property type="entry name" value="DED DOMAIN-CONTAINING PROTEIN"/>
    <property type="match status" value="1"/>
</dbReference>
<proteinExistence type="predicted"/>
<dbReference type="EMBL" id="BEZZ01000735">
    <property type="protein sequence ID" value="GCC35705.1"/>
    <property type="molecule type" value="Genomic_DNA"/>
</dbReference>
<dbReference type="PANTHER" id="PTHR16155:SF3">
    <property type="entry name" value="STERILE ALPHA MOTIF DOMAIN-CONTAINING PROTEIN 9-LIKE"/>
    <property type="match status" value="1"/>
</dbReference>
<dbReference type="GO" id="GO:0005737">
    <property type="term" value="C:cytoplasm"/>
    <property type="evidence" value="ECO:0007669"/>
    <property type="project" value="TreeGrafter"/>
</dbReference>
<keyword evidence="2" id="KW-1185">Reference proteome</keyword>
<comment type="caution">
    <text evidence="1">The sequence shown here is derived from an EMBL/GenBank/DDBJ whole genome shotgun (WGS) entry which is preliminary data.</text>
</comment>
<gene>
    <name evidence="1" type="ORF">chiPu_0014193</name>
</gene>
<dbReference type="OrthoDB" id="2337140at2759"/>
<evidence type="ECO:0000313" key="2">
    <source>
        <dbReference type="Proteomes" id="UP000287033"/>
    </source>
</evidence>
<dbReference type="AlphaFoldDB" id="A0A401SZ86"/>
<evidence type="ECO:0008006" key="3">
    <source>
        <dbReference type="Google" id="ProtNLM"/>
    </source>
</evidence>
<name>A0A401SZ86_CHIPU</name>
<dbReference type="Proteomes" id="UP000287033">
    <property type="component" value="Unassembled WGS sequence"/>
</dbReference>
<evidence type="ECO:0000313" key="1">
    <source>
        <dbReference type="EMBL" id="GCC35705.1"/>
    </source>
</evidence>
<sequence>MQKTHDRMENTFQPVKEEIFLSKCPEKGTSLNGTEATSNVLEEKFTGYNQCNPHPFDEENAELKYVKGKVLPPETGSKSLIIPCHEFKSFQLATKRDAFEQEIKFAKEVIKFAAACMNCRSNGTIHFGIEDGNEYAHGEIVGMPVQNKELFVNARDMYIKRCFLKKYHAHAERSVRPLRFVEVISDGIGEQRFGIEVDIVPSLSVVKGTFCTVQLPDLGKSEKGALRYFHHSVYKREGASSIRIPSGTIQHIPEYIRDRDFEREKAERDEELSKDDVYRKLSELFTRIKQHMDNEVKYILVTDSCREEDLENLSFLLRMRFFCVLDFDPSGSANSKKPVITLTISHQPGSGGSTVARYILWDFRKRLKCAIVNTSSNVTSVCAKAKQLQNNERTDKRLPVLLLVEDCDEEYIDDLKINLGQTFATCSSKPSFILLRCKRAILSETFANASDTVHVNYKLSDKEKMLFNSKLKELKVQYDEDSILTFVLMSKEYEQNYLQQSVKKLLTSINQTSDVLNLIGSLALLNHYVEDSYITESQWEKIIKRHAHCEHSQLHSLESTLRKAAGCLLSCLYEPEAERQYIWIIHRKVAEEILNQLMVPDCYETS</sequence>
<accession>A0A401SZ86</accession>
<reference evidence="1 2" key="1">
    <citation type="journal article" date="2018" name="Nat. Ecol. Evol.">
        <title>Shark genomes provide insights into elasmobranch evolution and the origin of vertebrates.</title>
        <authorList>
            <person name="Hara Y"/>
            <person name="Yamaguchi K"/>
            <person name="Onimaru K"/>
            <person name="Kadota M"/>
            <person name="Koyanagi M"/>
            <person name="Keeley SD"/>
            <person name="Tatsumi K"/>
            <person name="Tanaka K"/>
            <person name="Motone F"/>
            <person name="Kageyama Y"/>
            <person name="Nozu R"/>
            <person name="Adachi N"/>
            <person name="Nishimura O"/>
            <person name="Nakagawa R"/>
            <person name="Tanegashima C"/>
            <person name="Kiyatake I"/>
            <person name="Matsumoto R"/>
            <person name="Murakumo K"/>
            <person name="Nishida K"/>
            <person name="Terakita A"/>
            <person name="Kuratani S"/>
            <person name="Sato K"/>
            <person name="Hyodo S Kuraku.S."/>
        </authorList>
    </citation>
    <scope>NUCLEOTIDE SEQUENCE [LARGE SCALE GENOMIC DNA]</scope>
</reference>